<keyword evidence="3 7" id="KW-0812">Transmembrane</keyword>
<evidence type="ECO:0000256" key="6">
    <source>
        <dbReference type="SAM" id="MobiDB-lite"/>
    </source>
</evidence>
<protein>
    <submittedName>
        <fullName evidence="10">Rubrofusarin-specific efflux pump aurT</fullName>
    </submittedName>
</protein>
<feature type="compositionally biased region" description="Basic and acidic residues" evidence="6">
    <location>
        <begin position="543"/>
        <end position="554"/>
    </location>
</feature>
<feature type="domain" description="Major facilitator superfamily (MFS) profile" evidence="9">
    <location>
        <begin position="1"/>
        <end position="449"/>
    </location>
</feature>
<dbReference type="PANTHER" id="PTHR23501">
    <property type="entry name" value="MAJOR FACILITATOR SUPERFAMILY"/>
    <property type="match status" value="1"/>
</dbReference>
<accession>A0A4R8S1E8</accession>
<feature type="transmembrane region" description="Helical" evidence="7">
    <location>
        <begin position="302"/>
        <end position="320"/>
    </location>
</feature>
<feature type="chain" id="PRO_5020516491" evidence="8">
    <location>
        <begin position="22"/>
        <end position="554"/>
    </location>
</feature>
<dbReference type="SUPFAM" id="SSF103473">
    <property type="entry name" value="MFS general substrate transporter"/>
    <property type="match status" value="1"/>
</dbReference>
<gene>
    <name evidence="10" type="primary">aurT-1</name>
    <name evidence="10" type="ORF">CTRI78_v000025</name>
</gene>
<evidence type="ECO:0000256" key="7">
    <source>
        <dbReference type="SAM" id="Phobius"/>
    </source>
</evidence>
<dbReference type="InterPro" id="IPR036259">
    <property type="entry name" value="MFS_trans_sf"/>
</dbReference>
<evidence type="ECO:0000256" key="1">
    <source>
        <dbReference type="ARBA" id="ARBA00004141"/>
    </source>
</evidence>
<dbReference type="GO" id="GO:0005886">
    <property type="term" value="C:plasma membrane"/>
    <property type="evidence" value="ECO:0007669"/>
    <property type="project" value="TreeGrafter"/>
</dbReference>
<dbReference type="FunFam" id="1.20.1250.20:FF:000196">
    <property type="entry name" value="MFS toxin efflux pump (AflT)"/>
    <property type="match status" value="1"/>
</dbReference>
<keyword evidence="11" id="KW-1185">Reference proteome</keyword>
<keyword evidence="4 7" id="KW-1133">Transmembrane helix</keyword>
<dbReference type="AlphaFoldDB" id="A0A4R8S1E8"/>
<organism evidence="10 11">
    <name type="scientific">Colletotrichum trifolii</name>
    <dbReference type="NCBI Taxonomy" id="5466"/>
    <lineage>
        <taxon>Eukaryota</taxon>
        <taxon>Fungi</taxon>
        <taxon>Dikarya</taxon>
        <taxon>Ascomycota</taxon>
        <taxon>Pezizomycotina</taxon>
        <taxon>Sordariomycetes</taxon>
        <taxon>Hypocreomycetidae</taxon>
        <taxon>Glomerellales</taxon>
        <taxon>Glomerellaceae</taxon>
        <taxon>Colletotrichum</taxon>
        <taxon>Colletotrichum orbiculare species complex</taxon>
    </lineage>
</organism>
<feature type="transmembrane region" description="Helical" evidence="7">
    <location>
        <begin position="123"/>
        <end position="149"/>
    </location>
</feature>
<dbReference type="InterPro" id="IPR011701">
    <property type="entry name" value="MFS"/>
</dbReference>
<feature type="transmembrane region" description="Helical" evidence="7">
    <location>
        <begin position="194"/>
        <end position="213"/>
    </location>
</feature>
<feature type="transmembrane region" description="Helical" evidence="7">
    <location>
        <begin position="262"/>
        <end position="282"/>
    </location>
</feature>
<comment type="caution">
    <text evidence="10">The sequence shown here is derived from an EMBL/GenBank/DDBJ whole genome shotgun (WGS) entry which is preliminary data.</text>
</comment>
<dbReference type="InterPro" id="IPR020846">
    <property type="entry name" value="MFS_dom"/>
</dbReference>
<dbReference type="CDD" id="cd17502">
    <property type="entry name" value="MFS_Azr1_MDR_like"/>
    <property type="match status" value="1"/>
</dbReference>
<evidence type="ECO:0000256" key="4">
    <source>
        <dbReference type="ARBA" id="ARBA00022989"/>
    </source>
</evidence>
<evidence type="ECO:0000313" key="11">
    <source>
        <dbReference type="Proteomes" id="UP000295703"/>
    </source>
</evidence>
<feature type="transmembrane region" description="Helical" evidence="7">
    <location>
        <begin position="155"/>
        <end position="173"/>
    </location>
</feature>
<keyword evidence="5 7" id="KW-0472">Membrane</keyword>
<proteinExistence type="predicted"/>
<keyword evidence="2" id="KW-0813">Transport</keyword>
<evidence type="ECO:0000256" key="3">
    <source>
        <dbReference type="ARBA" id="ARBA00022692"/>
    </source>
</evidence>
<feature type="transmembrane region" description="Helical" evidence="7">
    <location>
        <begin position="327"/>
        <end position="350"/>
    </location>
</feature>
<feature type="transmembrane region" description="Helical" evidence="7">
    <location>
        <begin position="465"/>
        <end position="485"/>
    </location>
</feature>
<evidence type="ECO:0000259" key="9">
    <source>
        <dbReference type="PROSITE" id="PS50850"/>
    </source>
</evidence>
<dbReference type="Pfam" id="PF07690">
    <property type="entry name" value="MFS_1"/>
    <property type="match status" value="1"/>
</dbReference>
<dbReference type="Proteomes" id="UP000295703">
    <property type="component" value="Unassembled WGS sequence"/>
</dbReference>
<name>A0A4R8S1E8_COLTR</name>
<reference evidence="10 11" key="1">
    <citation type="submission" date="2018-12" db="EMBL/GenBank/DDBJ databases">
        <title>Genome sequence and assembly of Colletotrichum trifolii.</title>
        <authorList>
            <person name="Gan P."/>
            <person name="Shirasu K."/>
        </authorList>
    </citation>
    <scope>NUCLEOTIDE SEQUENCE [LARGE SCALE GENOMIC DNA]</scope>
    <source>
        <strain evidence="10 11">543-2</strain>
    </source>
</reference>
<feature type="transmembrane region" description="Helical" evidence="7">
    <location>
        <begin position="35"/>
        <end position="54"/>
    </location>
</feature>
<feature type="compositionally biased region" description="Basic and acidic residues" evidence="6">
    <location>
        <begin position="500"/>
        <end position="520"/>
    </location>
</feature>
<sequence length="554" mass="59575">MASVLLVWFIVALDRLIIATAIPAITDEFNSLADIGWYGSAYLLTSTAFLMLYCKVYSLFSIKTSFLAAVVLFSGGSALCAASKTSAVFVFGRMVSGLGSAGIGMGAQVMMVQGVPITHLPHYMGAAGAVFAIASVIGPVVGGALTTYASWRWCFWINLPVAAVCIAAIWYLFENPPMPSDKMKLNDKMAKFDVWGNVVLAPACVCLVLALQWGGIKYPWSNGRVILLLIVAAALFVVFLLIQVRWPEKATISPTVFKQRSVFFGFLSQFFISGSQTLFVFYLPIWFQVVQGVSAVDSGTRILPLLGGLVTATTISGFMVNKISYYLAPMALGAVFMSVGAGLLTTLNIHTSTSAWIGYQALYGWGTGLVVQAPMLAAKACLPKTDVSIGLGLMRLAASLGGLALLAPAAAILNGRLLSRLSHVLPGSSGAMLASTGITDILAALPPQQKPIVIDAYNESIRETFFLGLASALLVFVGPLGMEWVDMKVKIREEQEAERASADVEAVPYEKRNQEGRELGSDNMESIEEKDVDDDEPSAPLLTREHRYSEEEER</sequence>
<dbReference type="GO" id="GO:0022857">
    <property type="term" value="F:transmembrane transporter activity"/>
    <property type="evidence" value="ECO:0007669"/>
    <property type="project" value="InterPro"/>
</dbReference>
<feature type="compositionally biased region" description="Acidic residues" evidence="6">
    <location>
        <begin position="525"/>
        <end position="537"/>
    </location>
</feature>
<feature type="transmembrane region" description="Helical" evidence="7">
    <location>
        <begin position="225"/>
        <end position="242"/>
    </location>
</feature>
<keyword evidence="8" id="KW-0732">Signal</keyword>
<dbReference type="PROSITE" id="PS50850">
    <property type="entry name" value="MFS"/>
    <property type="match status" value="1"/>
</dbReference>
<dbReference type="EMBL" id="RYZW01000001">
    <property type="protein sequence ID" value="TDZ75110.1"/>
    <property type="molecule type" value="Genomic_DNA"/>
</dbReference>
<feature type="region of interest" description="Disordered" evidence="6">
    <location>
        <begin position="500"/>
        <end position="554"/>
    </location>
</feature>
<evidence type="ECO:0000256" key="2">
    <source>
        <dbReference type="ARBA" id="ARBA00022448"/>
    </source>
</evidence>
<evidence type="ECO:0000256" key="8">
    <source>
        <dbReference type="SAM" id="SignalP"/>
    </source>
</evidence>
<dbReference type="PANTHER" id="PTHR23501:SF153">
    <property type="entry name" value="AFLATOXIN EFFLUX PUMP, PUTATIVE-RELATED"/>
    <property type="match status" value="1"/>
</dbReference>
<dbReference type="PRINTS" id="PR01036">
    <property type="entry name" value="TCRTETB"/>
</dbReference>
<feature type="transmembrane region" description="Helical" evidence="7">
    <location>
        <begin position="90"/>
        <end position="111"/>
    </location>
</feature>
<feature type="signal peptide" evidence="8">
    <location>
        <begin position="1"/>
        <end position="21"/>
    </location>
</feature>
<comment type="subcellular location">
    <subcellularLocation>
        <location evidence="1">Membrane</location>
        <topology evidence="1">Multi-pass membrane protein</topology>
    </subcellularLocation>
</comment>
<evidence type="ECO:0000256" key="5">
    <source>
        <dbReference type="ARBA" id="ARBA00023136"/>
    </source>
</evidence>
<feature type="transmembrane region" description="Helical" evidence="7">
    <location>
        <begin position="393"/>
        <end position="413"/>
    </location>
</feature>
<dbReference type="Gene3D" id="1.20.1250.20">
    <property type="entry name" value="MFS general substrate transporter like domains"/>
    <property type="match status" value="1"/>
</dbReference>
<feature type="transmembrane region" description="Helical" evidence="7">
    <location>
        <begin position="66"/>
        <end position="84"/>
    </location>
</feature>
<feature type="transmembrane region" description="Helical" evidence="7">
    <location>
        <begin position="362"/>
        <end position="381"/>
    </location>
</feature>
<evidence type="ECO:0000313" key="10">
    <source>
        <dbReference type="EMBL" id="TDZ75110.1"/>
    </source>
</evidence>